<accession>A0A5P1E4R6</accession>
<evidence type="ECO:0000259" key="2">
    <source>
        <dbReference type="Pfam" id="PF08729"/>
    </source>
</evidence>
<feature type="compositionally biased region" description="Basic residues" evidence="1">
    <location>
        <begin position="431"/>
        <end position="443"/>
    </location>
</feature>
<sequence>MEEAKGNAGPPSRVFVAAAPPSSSARDSKESLSSAKRHVYSVELYPEKTTIVSWKKLLKESNKGSVNPHDSVSADAAAIQPLESEIQDVQPSNRFNAVIEKIERMYMGEQSSDGEDLDDIPDDDQYDTEDSFIDDAELDDYFQVDKLSTKHNGYFVNRGKLEQIKPSSSPIHDDFSHSSKPSSSPKPVPKKRRRKDSTKLSIETSDMDFTNDIVGTDNVQINTTARRAPLMGNNFTNIANIQTVHSEHYKERKILKNKSNTLSGRISKDASSPSMEPKNLDKYKAGTLVSKDLAHKSRLINESVDSVYHASRDRPISSHVESQSRKSLNYKNEAELSTKVRRKEKYGTDGLPRANSAVGVHAIQVTVREEERIKRKKLAAVARMDGQNLNTQLPSEQARQDKDSTAEVLSPPEKVTTIEPSSLLSNSGNHHVSKHHDKTRKSSKTVVENAKKKAKRKPESELGEIHVHATKLQYQEKERPSSPKVTEAPNAIHQPKQNIQS</sequence>
<dbReference type="AlphaFoldDB" id="A0A5P1E4R6"/>
<feature type="region of interest" description="Disordered" evidence="1">
    <location>
        <begin position="106"/>
        <end position="132"/>
    </location>
</feature>
<evidence type="ECO:0000313" key="3">
    <source>
        <dbReference type="EMBL" id="ONK56457.1"/>
    </source>
</evidence>
<feature type="domain" description="Hpc2-related" evidence="2">
    <location>
        <begin position="114"/>
        <end position="162"/>
    </location>
</feature>
<feature type="region of interest" description="Disordered" evidence="1">
    <location>
        <begin position="165"/>
        <end position="203"/>
    </location>
</feature>
<feature type="compositionally biased region" description="Basic and acidic residues" evidence="1">
    <location>
        <begin position="457"/>
        <end position="467"/>
    </location>
</feature>
<feature type="compositionally biased region" description="Low complexity" evidence="1">
    <location>
        <begin position="10"/>
        <end position="25"/>
    </location>
</feature>
<dbReference type="Pfam" id="PF08729">
    <property type="entry name" value="HUN"/>
    <property type="match status" value="1"/>
</dbReference>
<dbReference type="Gramene" id="ONK56457">
    <property type="protein sequence ID" value="ONK56457"/>
    <property type="gene ID" value="A4U43_C10F8910"/>
</dbReference>
<evidence type="ECO:0000256" key="1">
    <source>
        <dbReference type="SAM" id="MobiDB-lite"/>
    </source>
</evidence>
<dbReference type="PANTHER" id="PTHR21669:SF28">
    <property type="entry name" value="YEMANUCLEIN"/>
    <property type="match status" value="1"/>
</dbReference>
<proteinExistence type="predicted"/>
<organism evidence="3 4">
    <name type="scientific">Asparagus officinalis</name>
    <name type="common">Garden asparagus</name>
    <dbReference type="NCBI Taxonomy" id="4686"/>
    <lineage>
        <taxon>Eukaryota</taxon>
        <taxon>Viridiplantae</taxon>
        <taxon>Streptophyta</taxon>
        <taxon>Embryophyta</taxon>
        <taxon>Tracheophyta</taxon>
        <taxon>Spermatophyta</taxon>
        <taxon>Magnoliopsida</taxon>
        <taxon>Liliopsida</taxon>
        <taxon>Asparagales</taxon>
        <taxon>Asparagaceae</taxon>
        <taxon>Asparagoideae</taxon>
        <taxon>Asparagus</taxon>
    </lineage>
</organism>
<dbReference type="GO" id="GO:0005634">
    <property type="term" value="C:nucleus"/>
    <property type="evidence" value="ECO:0007669"/>
    <property type="project" value="TreeGrafter"/>
</dbReference>
<evidence type="ECO:0000313" key="4">
    <source>
        <dbReference type="Proteomes" id="UP000243459"/>
    </source>
</evidence>
<feature type="compositionally biased region" description="Acidic residues" evidence="1">
    <location>
        <begin position="112"/>
        <end position="132"/>
    </location>
</feature>
<gene>
    <name evidence="3" type="ORF">A4U43_C10F8910</name>
</gene>
<dbReference type="Proteomes" id="UP000243459">
    <property type="component" value="Chromosome 10"/>
</dbReference>
<feature type="region of interest" description="Disordered" evidence="1">
    <location>
        <begin position="307"/>
        <end position="327"/>
    </location>
</feature>
<reference evidence="4" key="1">
    <citation type="journal article" date="2017" name="Nat. Commun.">
        <title>The asparagus genome sheds light on the origin and evolution of a young Y chromosome.</title>
        <authorList>
            <person name="Harkess A."/>
            <person name="Zhou J."/>
            <person name="Xu C."/>
            <person name="Bowers J.E."/>
            <person name="Van der Hulst R."/>
            <person name="Ayyampalayam S."/>
            <person name="Mercati F."/>
            <person name="Riccardi P."/>
            <person name="McKain M.R."/>
            <person name="Kakrana A."/>
            <person name="Tang H."/>
            <person name="Ray J."/>
            <person name="Groenendijk J."/>
            <person name="Arikit S."/>
            <person name="Mathioni S.M."/>
            <person name="Nakano M."/>
            <person name="Shan H."/>
            <person name="Telgmann-Rauber A."/>
            <person name="Kanno A."/>
            <person name="Yue Z."/>
            <person name="Chen H."/>
            <person name="Li W."/>
            <person name="Chen Y."/>
            <person name="Xu X."/>
            <person name="Zhang Y."/>
            <person name="Luo S."/>
            <person name="Chen H."/>
            <person name="Gao J."/>
            <person name="Mao Z."/>
            <person name="Pires J.C."/>
            <person name="Luo M."/>
            <person name="Kudrna D."/>
            <person name="Wing R.A."/>
            <person name="Meyers B.C."/>
            <person name="Yi K."/>
            <person name="Kong H."/>
            <person name="Lavrijsen P."/>
            <person name="Sunseri F."/>
            <person name="Falavigna A."/>
            <person name="Ye Y."/>
            <person name="Leebens-Mack J.H."/>
            <person name="Chen G."/>
        </authorList>
    </citation>
    <scope>NUCLEOTIDE SEQUENCE [LARGE SCALE GENOMIC DNA]</scope>
    <source>
        <strain evidence="4">cv. DH0086</strain>
    </source>
</reference>
<dbReference type="GO" id="GO:0006325">
    <property type="term" value="P:chromatin organization"/>
    <property type="evidence" value="ECO:0007669"/>
    <property type="project" value="TreeGrafter"/>
</dbReference>
<dbReference type="EMBL" id="CM007390">
    <property type="protein sequence ID" value="ONK56457.1"/>
    <property type="molecule type" value="Genomic_DNA"/>
</dbReference>
<protein>
    <recommendedName>
        <fullName evidence="2">Hpc2-related domain-containing protein</fullName>
    </recommendedName>
</protein>
<feature type="compositionally biased region" description="Polar residues" evidence="1">
    <location>
        <begin position="418"/>
        <end position="430"/>
    </location>
</feature>
<feature type="compositionally biased region" description="Polar residues" evidence="1">
    <location>
        <begin position="387"/>
        <end position="397"/>
    </location>
</feature>
<keyword evidence="4" id="KW-1185">Reference proteome</keyword>
<dbReference type="PANTHER" id="PTHR21669">
    <property type="entry name" value="CAPZ-INTERACTING PROTEIN AND RELATED PROTEINS"/>
    <property type="match status" value="1"/>
</dbReference>
<dbReference type="InterPro" id="IPR014840">
    <property type="entry name" value="HRD"/>
</dbReference>
<feature type="region of interest" description="Disordered" evidence="1">
    <location>
        <begin position="1"/>
        <end position="34"/>
    </location>
</feature>
<feature type="region of interest" description="Disordered" evidence="1">
    <location>
        <begin position="385"/>
        <end position="501"/>
    </location>
</feature>
<name>A0A5P1E4R6_ASPOF</name>